<reference evidence="1" key="1">
    <citation type="submission" date="2021-02" db="EMBL/GenBank/DDBJ databases">
        <authorList>
            <person name="Nowell W R."/>
        </authorList>
    </citation>
    <scope>NUCLEOTIDE SEQUENCE</scope>
</reference>
<evidence type="ECO:0008006" key="3">
    <source>
        <dbReference type="Google" id="ProtNLM"/>
    </source>
</evidence>
<protein>
    <recommendedName>
        <fullName evidence="3">F-box domain-containing protein</fullName>
    </recommendedName>
</protein>
<dbReference type="AlphaFoldDB" id="A0A821SXG4"/>
<organism evidence="1 2">
    <name type="scientific">Rotaria socialis</name>
    <dbReference type="NCBI Taxonomy" id="392032"/>
    <lineage>
        <taxon>Eukaryota</taxon>
        <taxon>Metazoa</taxon>
        <taxon>Spiralia</taxon>
        <taxon>Gnathifera</taxon>
        <taxon>Rotifera</taxon>
        <taxon>Eurotatoria</taxon>
        <taxon>Bdelloidea</taxon>
        <taxon>Philodinida</taxon>
        <taxon>Philodinidae</taxon>
        <taxon>Rotaria</taxon>
    </lineage>
</organism>
<comment type="caution">
    <text evidence="1">The sequence shown here is derived from an EMBL/GenBank/DDBJ whole genome shotgun (WGS) entry which is preliminary data.</text>
</comment>
<feature type="non-terminal residue" evidence="1">
    <location>
        <position position="1"/>
    </location>
</feature>
<dbReference type="Proteomes" id="UP000663848">
    <property type="component" value="Unassembled WGS sequence"/>
</dbReference>
<proteinExistence type="predicted"/>
<name>A0A821SXG4_9BILA</name>
<gene>
    <name evidence="1" type="ORF">QYT958_LOCUS28008</name>
</gene>
<accession>A0A821SXG4</accession>
<sequence length="85" mass="10042">HTNSFQQSNHIAMPVSKLELLPNEILTDLFEKYMTGSDIAVGFANLQNQRFNSHISQCRRFYFDFFICRKDHFTLAPRRLPVHLE</sequence>
<evidence type="ECO:0000313" key="2">
    <source>
        <dbReference type="Proteomes" id="UP000663848"/>
    </source>
</evidence>
<evidence type="ECO:0000313" key="1">
    <source>
        <dbReference type="EMBL" id="CAF4862197.1"/>
    </source>
</evidence>
<dbReference type="EMBL" id="CAJOBR010007392">
    <property type="protein sequence ID" value="CAF4862197.1"/>
    <property type="molecule type" value="Genomic_DNA"/>
</dbReference>